<dbReference type="RefSeq" id="WP_089815017.1">
    <property type="nucleotide sequence ID" value="NZ_FOZK01000001.1"/>
</dbReference>
<sequence>MGQITALDAFRYATGGELLKLYAVAVVVGICSYLSAIGLVVAPLPVKLFALVIFAMGATLLFGGLLGALYKVLTDSRSVETA</sequence>
<name>A0A1I6KQP0_9EURY</name>
<organism evidence="2 3">
    <name type="scientific">Halomicrobium zhouii</name>
    <dbReference type="NCBI Taxonomy" id="767519"/>
    <lineage>
        <taxon>Archaea</taxon>
        <taxon>Methanobacteriati</taxon>
        <taxon>Methanobacteriota</taxon>
        <taxon>Stenosarchaea group</taxon>
        <taxon>Halobacteria</taxon>
        <taxon>Halobacteriales</taxon>
        <taxon>Haloarculaceae</taxon>
        <taxon>Halomicrobium</taxon>
    </lineage>
</organism>
<evidence type="ECO:0000313" key="3">
    <source>
        <dbReference type="Proteomes" id="UP000199062"/>
    </source>
</evidence>
<dbReference type="EMBL" id="FOZK01000001">
    <property type="protein sequence ID" value="SFR93569.1"/>
    <property type="molecule type" value="Genomic_DNA"/>
</dbReference>
<evidence type="ECO:0000313" key="2">
    <source>
        <dbReference type="EMBL" id="SFR93569.1"/>
    </source>
</evidence>
<keyword evidence="1" id="KW-1133">Transmembrane helix</keyword>
<evidence type="ECO:0000256" key="1">
    <source>
        <dbReference type="SAM" id="Phobius"/>
    </source>
</evidence>
<dbReference type="STRING" id="767519.SAMN05216559_1324"/>
<gene>
    <name evidence="2" type="ORF">SAMN05216559_1324</name>
</gene>
<feature type="transmembrane region" description="Helical" evidence="1">
    <location>
        <begin position="48"/>
        <end position="70"/>
    </location>
</feature>
<keyword evidence="3" id="KW-1185">Reference proteome</keyword>
<proteinExistence type="predicted"/>
<protein>
    <submittedName>
        <fullName evidence="2">Uncharacterized protein</fullName>
    </submittedName>
</protein>
<dbReference type="Proteomes" id="UP000199062">
    <property type="component" value="Unassembled WGS sequence"/>
</dbReference>
<feature type="transmembrane region" description="Helical" evidence="1">
    <location>
        <begin position="21"/>
        <end position="42"/>
    </location>
</feature>
<keyword evidence="1" id="KW-0812">Transmembrane</keyword>
<dbReference type="AlphaFoldDB" id="A0A1I6KQP0"/>
<reference evidence="2 3" key="1">
    <citation type="submission" date="2016-10" db="EMBL/GenBank/DDBJ databases">
        <authorList>
            <person name="de Groot N.N."/>
        </authorList>
    </citation>
    <scope>NUCLEOTIDE SEQUENCE [LARGE SCALE GENOMIC DNA]</scope>
    <source>
        <strain evidence="2 3">CGMCC 1.10457</strain>
    </source>
</reference>
<keyword evidence="1" id="KW-0472">Membrane</keyword>
<accession>A0A1I6KQP0</accession>